<dbReference type="RefSeq" id="WP_256132769.1">
    <property type="nucleotide sequence ID" value="NZ_JANFXK010000014.1"/>
</dbReference>
<gene>
    <name evidence="1" type="ORF">NE619_12680</name>
</gene>
<keyword evidence="2" id="KW-1185">Reference proteome</keyword>
<sequence length="760" mass="83001">MNDFTGKYCFQAGADGLWVTVDEGNKVLRLSGSQDGNSRFNFYGSAGGASAIQAMNGCYVTEDEEYAAALPERKDAAAFFLEAGEKAEEVVIYRKLSNHCRSYLNVEDGQLRPCIKGESETPPHTARFICKELSYGLKRILSEGAKGQDLSRVDFSGLVLRGIDLRKATVQNADFSRADLTSALLRESDFSGSSFAGAVLRDAAARRAIFAGCNLIGCAAPNMGAEESDFQRADLSSADLRNVSFIRANLSKAILRKCCLTYATMVGIDLRGADLTGGEMAMVSFSQITTDHETVFNEVSARRSNFRHQDLAGVSMAHGDFRQSYFDGANLTKADLSYADLKECSFGEEAILSGACLANCRLAGARFVGAQLAADGKGAPPADLTGAYMPDAVMKDSNLMGVNMSGVNWYGINATAEGSHMERVDFSNAVLSTMKFTQADLNGCVFDRANLICTNFRGARLRPADGRNVSFSYANIQGADFFESEIVDAAFSNAAACQPAQWLFSVEGKQARDCRQDLNNGGKPLSQRVRELFCDKGLTLPEKAVSQVYLTDCYWRICAEEDCLYTVTMEYDQLQVRGGIPGVHLFTVEDRDGSIRRELQQSQPQVPKKLTQAFSDAGYRLNPSASVAGCGEEGQVWSIDNDLHSQSQLQTGYLEFCVSLSGKDQLRVFGTVLGTLRVGEGHVYEQQRDVMLATKWVPDLLRGNSLCPSGQNISIVTDPRPAVRKTWDDVMTADRLPKEPECIPDPFHWCEGDKGGARWK</sequence>
<dbReference type="PANTHER" id="PTHR14136:SF17">
    <property type="entry name" value="BTB_POZ DOMAIN-CONTAINING PROTEIN KCTD9"/>
    <property type="match status" value="1"/>
</dbReference>
<dbReference type="SUPFAM" id="SSF141571">
    <property type="entry name" value="Pentapeptide repeat-like"/>
    <property type="match status" value="3"/>
</dbReference>
<protein>
    <submittedName>
        <fullName evidence="1">Pentapeptide repeat-containing protein</fullName>
    </submittedName>
</protein>
<evidence type="ECO:0000313" key="2">
    <source>
        <dbReference type="Proteomes" id="UP001524502"/>
    </source>
</evidence>
<dbReference type="Gene3D" id="2.160.20.80">
    <property type="entry name" value="E3 ubiquitin-protein ligase SopA"/>
    <property type="match status" value="3"/>
</dbReference>
<accession>A0ABT1RQV9</accession>
<dbReference type="PANTHER" id="PTHR14136">
    <property type="entry name" value="BTB_POZ DOMAIN-CONTAINING PROTEIN KCTD9"/>
    <property type="match status" value="1"/>
</dbReference>
<name>A0ABT1RQV9_9FIRM</name>
<dbReference type="Proteomes" id="UP001524502">
    <property type="component" value="Unassembled WGS sequence"/>
</dbReference>
<dbReference type="InterPro" id="IPR001646">
    <property type="entry name" value="5peptide_repeat"/>
</dbReference>
<dbReference type="Pfam" id="PF00805">
    <property type="entry name" value="Pentapeptide"/>
    <property type="match status" value="5"/>
</dbReference>
<reference evidence="1 2" key="1">
    <citation type="submission" date="2022-06" db="EMBL/GenBank/DDBJ databases">
        <title>Isolation of gut microbiota from human fecal samples.</title>
        <authorList>
            <person name="Pamer E.G."/>
            <person name="Barat B."/>
            <person name="Waligurski E."/>
            <person name="Medina S."/>
            <person name="Paddock L."/>
            <person name="Mostad J."/>
        </authorList>
    </citation>
    <scope>NUCLEOTIDE SEQUENCE [LARGE SCALE GENOMIC DNA]</scope>
    <source>
        <strain evidence="1 2">SL.3.17</strain>
    </source>
</reference>
<dbReference type="EMBL" id="JANFXK010000014">
    <property type="protein sequence ID" value="MCQ4637582.1"/>
    <property type="molecule type" value="Genomic_DNA"/>
</dbReference>
<proteinExistence type="predicted"/>
<evidence type="ECO:0000313" key="1">
    <source>
        <dbReference type="EMBL" id="MCQ4637582.1"/>
    </source>
</evidence>
<organism evidence="1 2">
    <name type="scientific">Anaerovorax odorimutans</name>
    <dbReference type="NCBI Taxonomy" id="109327"/>
    <lineage>
        <taxon>Bacteria</taxon>
        <taxon>Bacillati</taxon>
        <taxon>Bacillota</taxon>
        <taxon>Clostridia</taxon>
        <taxon>Peptostreptococcales</taxon>
        <taxon>Anaerovoracaceae</taxon>
        <taxon>Anaerovorax</taxon>
    </lineage>
</organism>
<comment type="caution">
    <text evidence="1">The sequence shown here is derived from an EMBL/GenBank/DDBJ whole genome shotgun (WGS) entry which is preliminary data.</text>
</comment>
<dbReference type="InterPro" id="IPR051082">
    <property type="entry name" value="Pentapeptide-BTB/POZ_domain"/>
</dbReference>